<gene>
    <name evidence="3" type="ORF">AV926_07960</name>
</gene>
<name>A0A163Z7X0_9FLAO</name>
<dbReference type="EMBL" id="LQNU01000053">
    <property type="protein sequence ID" value="KZE81218.1"/>
    <property type="molecule type" value="Genomic_DNA"/>
</dbReference>
<dbReference type="Proteomes" id="UP000076630">
    <property type="component" value="Unassembled WGS sequence"/>
</dbReference>
<dbReference type="SUPFAM" id="SSF53720">
    <property type="entry name" value="ALDH-like"/>
    <property type="match status" value="1"/>
</dbReference>
<dbReference type="PROSITE" id="PS00070">
    <property type="entry name" value="ALDEHYDE_DEHYDR_CYS"/>
    <property type="match status" value="1"/>
</dbReference>
<keyword evidence="1" id="KW-0560">Oxidoreductase</keyword>
<feature type="domain" description="Aldehyde dehydrogenase" evidence="2">
    <location>
        <begin position="5"/>
        <end position="427"/>
    </location>
</feature>
<dbReference type="InterPro" id="IPR016162">
    <property type="entry name" value="Ald_DH_N"/>
</dbReference>
<dbReference type="InterPro" id="IPR016160">
    <property type="entry name" value="Ald_DH_CS_CYS"/>
</dbReference>
<comment type="caution">
    <text evidence="3">The sequence shown here is derived from an EMBL/GenBank/DDBJ whole genome shotgun (WGS) entry which is preliminary data.</text>
</comment>
<keyword evidence="4" id="KW-1185">Reference proteome</keyword>
<dbReference type="Gene3D" id="3.40.605.10">
    <property type="entry name" value="Aldehyde Dehydrogenase, Chain A, domain 1"/>
    <property type="match status" value="1"/>
</dbReference>
<dbReference type="PANTHER" id="PTHR43217">
    <property type="entry name" value="SUCCINATE SEMIALDEHYDE DEHYDROGENASE [NAD(P)+] SAD"/>
    <property type="match status" value="1"/>
</dbReference>
<dbReference type="PANTHER" id="PTHR43217:SF1">
    <property type="entry name" value="SUCCINATE SEMIALDEHYDE DEHYDROGENASE [NAD(P)+] SAD"/>
    <property type="match status" value="1"/>
</dbReference>
<dbReference type="AlphaFoldDB" id="A0A163Z7X0"/>
<sequence length="430" mass="47326">MNAVVSTTLDRANQSFLEWKSVNVAERVVYLQQVKAKLLANLQEYGKCMTLDMHKPIRQAVAEAEKSARLIDYYIENGEEILKGRTIKTDWTETYTVNDPLGVILGVMPWNFPFWQVFRFAIPAILAGNTVVVKHASNVPLSAKALEECFSIEGFEQVYFNITVSGKEVDAIIESPIIKGVSLTGSEAAGSSVGKKAGELIKPVVLELGGSNAFIVREDVDIDAIIQTAINARFQNTGQSCIAGKRFLIHNSIKQEFTDKLVEAVKLIKFGDLMDHETNIGLMAREDLAVELETIMNDSVKMGAKVLVGGKRDGAKFEPTVITDVTDQMPAFQLETFGPLAVIVGYETFDEAISMSNDSRFGLGVAMFSKDVEYLKSKVHEFDEGAVFINEMVISDPRVPFGGNKFSGIGREMAEEGLLSFVNKKSVVIK</sequence>
<evidence type="ECO:0000259" key="2">
    <source>
        <dbReference type="Pfam" id="PF00171"/>
    </source>
</evidence>
<reference evidence="3 4" key="1">
    <citation type="submission" date="2016-01" db="EMBL/GenBank/DDBJ databases">
        <title>Whole genome sequencing of Myroides marinus L41.</title>
        <authorList>
            <person name="Hong K.W."/>
        </authorList>
    </citation>
    <scope>NUCLEOTIDE SEQUENCE [LARGE SCALE GENOMIC DNA]</scope>
    <source>
        <strain evidence="3 4">L41</strain>
    </source>
</reference>
<organism evidence="3 4">
    <name type="scientific">Myroides marinus</name>
    <dbReference type="NCBI Taxonomy" id="703342"/>
    <lineage>
        <taxon>Bacteria</taxon>
        <taxon>Pseudomonadati</taxon>
        <taxon>Bacteroidota</taxon>
        <taxon>Flavobacteriia</taxon>
        <taxon>Flavobacteriales</taxon>
        <taxon>Flavobacteriaceae</taxon>
        <taxon>Myroides</taxon>
    </lineage>
</organism>
<dbReference type="RefSeq" id="WP_038985283.1">
    <property type="nucleotide sequence ID" value="NZ_JWJO01000011.1"/>
</dbReference>
<dbReference type="InterPro" id="IPR015590">
    <property type="entry name" value="Aldehyde_DH_dom"/>
</dbReference>
<protein>
    <submittedName>
        <fullName evidence="3">Succinate-semialdehyde dehydrogenase</fullName>
    </submittedName>
</protein>
<dbReference type="OrthoDB" id="9762913at2"/>
<dbReference type="InterPro" id="IPR047110">
    <property type="entry name" value="GABD/Sad-like"/>
</dbReference>
<evidence type="ECO:0000313" key="3">
    <source>
        <dbReference type="EMBL" id="KZE81218.1"/>
    </source>
</evidence>
<dbReference type="GO" id="GO:0004777">
    <property type="term" value="F:succinate-semialdehyde dehydrogenase (NAD+) activity"/>
    <property type="evidence" value="ECO:0007669"/>
    <property type="project" value="TreeGrafter"/>
</dbReference>
<dbReference type="Pfam" id="PF00171">
    <property type="entry name" value="Aldedh"/>
    <property type="match status" value="1"/>
</dbReference>
<evidence type="ECO:0000313" key="4">
    <source>
        <dbReference type="Proteomes" id="UP000076630"/>
    </source>
</evidence>
<proteinExistence type="predicted"/>
<dbReference type="Gene3D" id="3.40.309.10">
    <property type="entry name" value="Aldehyde Dehydrogenase, Chain A, domain 2"/>
    <property type="match status" value="1"/>
</dbReference>
<dbReference type="InterPro" id="IPR016161">
    <property type="entry name" value="Ald_DH/histidinol_DH"/>
</dbReference>
<evidence type="ECO:0000256" key="1">
    <source>
        <dbReference type="ARBA" id="ARBA00023002"/>
    </source>
</evidence>
<dbReference type="InterPro" id="IPR016163">
    <property type="entry name" value="Ald_DH_C"/>
</dbReference>
<accession>A0A163Z7X0</accession>